<sequence>MVQDAGGKVTTRVVHDDLIHIILSPAIWAREGTASASQLVKNVKAANEQNDANTPPYADRAWIMPLEWVEESIAANKRLPEVKYDYELQEAANRAKRSREIAEENAQYRRKHGKKAPGLYARGERKRLETECRREEATIMPGLS</sequence>
<feature type="region of interest" description="Disordered" evidence="1">
    <location>
        <begin position="94"/>
        <end position="120"/>
    </location>
</feature>
<evidence type="ECO:0000256" key="1">
    <source>
        <dbReference type="SAM" id="MobiDB-lite"/>
    </source>
</evidence>
<evidence type="ECO:0000313" key="3">
    <source>
        <dbReference type="EMBL" id="SCV68528.1"/>
    </source>
</evidence>
<dbReference type="InterPro" id="IPR036420">
    <property type="entry name" value="BRCT_dom_sf"/>
</dbReference>
<feature type="domain" description="BRCT" evidence="2">
    <location>
        <begin position="1"/>
        <end position="86"/>
    </location>
</feature>
<dbReference type="AlphaFoldDB" id="A0A238FBL2"/>
<evidence type="ECO:0000313" key="4">
    <source>
        <dbReference type="Proteomes" id="UP000198372"/>
    </source>
</evidence>
<accession>A0A238FBL2</accession>
<proteinExistence type="predicted"/>
<dbReference type="InterPro" id="IPR001357">
    <property type="entry name" value="BRCT_dom"/>
</dbReference>
<gene>
    <name evidence="3" type="ORF">BQ2448_649</name>
</gene>
<reference evidence="4" key="1">
    <citation type="submission" date="2016-09" db="EMBL/GenBank/DDBJ databases">
        <authorList>
            <person name="Jeantristanb JTB J.-T."/>
            <person name="Ricardo R."/>
        </authorList>
    </citation>
    <scope>NUCLEOTIDE SEQUENCE [LARGE SCALE GENOMIC DNA]</scope>
</reference>
<dbReference type="Gene3D" id="3.40.50.10190">
    <property type="entry name" value="BRCT domain"/>
    <property type="match status" value="1"/>
</dbReference>
<dbReference type="PROSITE" id="PS50172">
    <property type="entry name" value="BRCT"/>
    <property type="match status" value="1"/>
</dbReference>
<dbReference type="EMBL" id="FMSP01000003">
    <property type="protein sequence ID" value="SCV68528.1"/>
    <property type="molecule type" value="Genomic_DNA"/>
</dbReference>
<dbReference type="Proteomes" id="UP000198372">
    <property type="component" value="Unassembled WGS sequence"/>
</dbReference>
<protein>
    <submittedName>
        <fullName evidence="3">BQ2448_649 protein</fullName>
    </submittedName>
</protein>
<dbReference type="OrthoDB" id="2526852at2759"/>
<keyword evidence="4" id="KW-1185">Reference proteome</keyword>
<evidence type="ECO:0000259" key="2">
    <source>
        <dbReference type="PROSITE" id="PS50172"/>
    </source>
</evidence>
<name>A0A238FBL2_9BASI</name>
<organism evidence="3 4">
    <name type="scientific">Microbotryum intermedium</name>
    <dbReference type="NCBI Taxonomy" id="269621"/>
    <lineage>
        <taxon>Eukaryota</taxon>
        <taxon>Fungi</taxon>
        <taxon>Dikarya</taxon>
        <taxon>Basidiomycota</taxon>
        <taxon>Pucciniomycotina</taxon>
        <taxon>Microbotryomycetes</taxon>
        <taxon>Microbotryales</taxon>
        <taxon>Microbotryaceae</taxon>
        <taxon>Microbotryum</taxon>
    </lineage>
</organism>